<evidence type="ECO:0000256" key="2">
    <source>
        <dbReference type="SAM" id="MobiDB-lite"/>
    </source>
</evidence>
<reference evidence="4" key="1">
    <citation type="submission" date="2022-07" db="EMBL/GenBank/DDBJ databases">
        <title>Evaluation of T. orientalis genome assembly methods using nanopore sequencing and analysis of variation between genomes.</title>
        <authorList>
            <person name="Yam J."/>
            <person name="Micallef M.L."/>
            <person name="Liu M."/>
            <person name="Djordjevic S.P."/>
            <person name="Bogema D.R."/>
            <person name="Jenkins C."/>
        </authorList>
    </citation>
    <scope>NUCLEOTIDE SEQUENCE</scope>
    <source>
        <strain evidence="4">Goon Nure</strain>
    </source>
</reference>
<dbReference type="PANTHER" id="PTHR48153">
    <property type="entry name" value="UFM1-SPECIFIC PROTEASE 2"/>
    <property type="match status" value="1"/>
</dbReference>
<protein>
    <recommendedName>
        <fullName evidence="3">UFSP1/2/DUB catalytic domain-containing protein</fullName>
    </recommendedName>
</protein>
<dbReference type="GO" id="GO:0071567">
    <property type="term" value="F:deUFMylase activity"/>
    <property type="evidence" value="ECO:0007669"/>
    <property type="project" value="TreeGrafter"/>
</dbReference>
<feature type="compositionally biased region" description="Basic and acidic residues" evidence="2">
    <location>
        <begin position="331"/>
        <end position="341"/>
    </location>
</feature>
<keyword evidence="1" id="KW-0378">Hydrolase</keyword>
<evidence type="ECO:0000256" key="1">
    <source>
        <dbReference type="ARBA" id="ARBA00022801"/>
    </source>
</evidence>
<dbReference type="PANTHER" id="PTHR48153:SF2">
    <property type="entry name" value="UFM1-SPECIFIC PROTEASE 2"/>
    <property type="match status" value="1"/>
</dbReference>
<accession>A0A976MEI2</accession>
<feature type="compositionally biased region" description="Basic residues" evidence="2">
    <location>
        <begin position="345"/>
        <end position="355"/>
    </location>
</feature>
<organism evidence="4 5">
    <name type="scientific">Theileria orientalis</name>
    <dbReference type="NCBI Taxonomy" id="68886"/>
    <lineage>
        <taxon>Eukaryota</taxon>
        <taxon>Sar</taxon>
        <taxon>Alveolata</taxon>
        <taxon>Apicomplexa</taxon>
        <taxon>Aconoidasida</taxon>
        <taxon>Piroplasmida</taxon>
        <taxon>Theileriidae</taxon>
        <taxon>Theileria</taxon>
    </lineage>
</organism>
<gene>
    <name evidence="4" type="ORF">MACK_003055</name>
</gene>
<dbReference type="InterPro" id="IPR012462">
    <property type="entry name" value="UFSP1/2_DUB_cat"/>
</dbReference>
<proteinExistence type="predicted"/>
<dbReference type="Pfam" id="PF07910">
    <property type="entry name" value="Peptidase_C78"/>
    <property type="match status" value="1"/>
</dbReference>
<dbReference type="EMBL" id="CP056072">
    <property type="protein sequence ID" value="UKK02954.2"/>
    <property type="molecule type" value="Genomic_DNA"/>
</dbReference>
<evidence type="ECO:0000313" key="4">
    <source>
        <dbReference type="EMBL" id="UKK02954.2"/>
    </source>
</evidence>
<evidence type="ECO:0000313" key="5">
    <source>
        <dbReference type="Proteomes" id="UP000244811"/>
    </source>
</evidence>
<dbReference type="Gene3D" id="3.90.70.130">
    <property type="match status" value="1"/>
</dbReference>
<feature type="domain" description="UFSP1/2/DUB catalytic" evidence="3">
    <location>
        <begin position="508"/>
        <end position="695"/>
    </location>
</feature>
<feature type="compositionally biased region" description="Low complexity" evidence="2">
    <location>
        <begin position="356"/>
        <end position="368"/>
    </location>
</feature>
<sequence length="704" mass="79283">MKLSLSKSLFTKSSTQSLANDKILIRLLYKLESSDSECDWICSYRNYSDLTHKYFNTNFTIPSHLKFAGFLLYGNSKFDFTYLEGLGFDLNNLKEFYFLSLDIDLSDFSSLNDSFSCSIVSFESGKNSNSPVSLEDIRWVEDDEAEFKNRNLFFVNVSLVLFSKLPFTSESDANPFKNGLITLEKLPNDLNSEVVNALKAHSSNLVSEETSCSVTYSDPFEPVKNAYSQFCPTYALGFGFDSRGRKHALVLSGEHEDYLVCLRLLLQTNVALPVEELEEEDLNKMILTKVKDQLLRLSTALEKDSSSLCCYILNEHNSEDEILFKHEQEEASKLETRESKTNRSSSKKSSGKGKGSKTTQKSSQTTKKTPPKKTSFKFLHSLEFFGSVYTLNFDSKTGGLSLSINKDSKESDGSKNKTSVNLVFKFLMSSTNSSQDHVPHGGGAVALFNYLSESKYSFDGLLEDNEDESLRLKLVFNPYEFVDRTILISPHLSGNLFPPWISPKKSSVHLVIGNYQYYHYTQCGINDTGWGCCYRSLQLVCSWYLLRLSTPKLVPSHSVIQQVLKDNDLSHKDLKIGSSTWIGTVESGYFLNWYLGYTYKTLYLNDVSEFRNYNVVIADHFKNEGSPVIVGAGAYAYVILGICIENEGGEVAYLIADPHYTGDDSVKNVLSKGGIGWKKIEFLSKASDGRFINLCLPQLEKYCA</sequence>
<dbReference type="AlphaFoldDB" id="A0A976MEI2"/>
<dbReference type="Proteomes" id="UP000244811">
    <property type="component" value="Chromosome 4"/>
</dbReference>
<feature type="region of interest" description="Disordered" evidence="2">
    <location>
        <begin position="331"/>
        <end position="372"/>
    </location>
</feature>
<evidence type="ECO:0000259" key="3">
    <source>
        <dbReference type="Pfam" id="PF07910"/>
    </source>
</evidence>
<name>A0A976MEI2_THEOR</name>